<evidence type="ECO:0000256" key="2">
    <source>
        <dbReference type="ARBA" id="ARBA00022801"/>
    </source>
</evidence>
<dbReference type="AlphaFoldDB" id="X1BKW1"/>
<dbReference type="InterPro" id="IPR017850">
    <property type="entry name" value="Alkaline_phosphatase_core_sf"/>
</dbReference>
<name>X1BKW1_9ZZZZ</name>
<comment type="similarity">
    <text evidence="1">Belongs to the sulfatase family.</text>
</comment>
<feature type="non-terminal residue" evidence="4">
    <location>
        <position position="1"/>
    </location>
</feature>
<dbReference type="Gene3D" id="3.40.720.10">
    <property type="entry name" value="Alkaline Phosphatase, subunit A"/>
    <property type="match status" value="1"/>
</dbReference>
<gene>
    <name evidence="4" type="ORF">S01H4_28048</name>
</gene>
<evidence type="ECO:0000313" key="4">
    <source>
        <dbReference type="EMBL" id="GAG81832.1"/>
    </source>
</evidence>
<dbReference type="Pfam" id="PF00884">
    <property type="entry name" value="Sulfatase"/>
    <property type="match status" value="1"/>
</dbReference>
<dbReference type="PANTHER" id="PTHR42693">
    <property type="entry name" value="ARYLSULFATASE FAMILY MEMBER"/>
    <property type="match status" value="1"/>
</dbReference>
<feature type="domain" description="Sulfatase N-terminal" evidence="3">
    <location>
        <begin position="22"/>
        <end position="164"/>
    </location>
</feature>
<dbReference type="EMBL" id="BART01013847">
    <property type="protein sequence ID" value="GAG81832.1"/>
    <property type="molecule type" value="Genomic_DNA"/>
</dbReference>
<accession>X1BKW1</accession>
<sequence>DDWNFQFKGKGWDTNNLSDLKTHQPFYAQFNFGMAHRPFKQDPTHPVDPGGVDLPPYYPDHPVTRQIWSDYLESIQHLDRNVGRVMAWLQREGLADSTIVFFLSDHGEAFLRGKYFLYDCSLNQPLIIRWPKACGPPAEFKLGSASDRLLAAIDITAQTVACAGGTVPDWMHGRAFLGPNAQPRSEVFSAADWYGGSRLKSRSIRTE</sequence>
<dbReference type="PANTHER" id="PTHR42693:SF53">
    <property type="entry name" value="ENDO-4-O-SULFATASE"/>
    <property type="match status" value="1"/>
</dbReference>
<organism evidence="4">
    <name type="scientific">marine sediment metagenome</name>
    <dbReference type="NCBI Taxonomy" id="412755"/>
    <lineage>
        <taxon>unclassified sequences</taxon>
        <taxon>metagenomes</taxon>
        <taxon>ecological metagenomes</taxon>
    </lineage>
</organism>
<dbReference type="InterPro" id="IPR050738">
    <property type="entry name" value="Sulfatase"/>
</dbReference>
<dbReference type="SUPFAM" id="SSF53649">
    <property type="entry name" value="Alkaline phosphatase-like"/>
    <property type="match status" value="1"/>
</dbReference>
<proteinExistence type="inferred from homology"/>
<evidence type="ECO:0000259" key="3">
    <source>
        <dbReference type="Pfam" id="PF00884"/>
    </source>
</evidence>
<dbReference type="InterPro" id="IPR000917">
    <property type="entry name" value="Sulfatase_N"/>
</dbReference>
<feature type="non-terminal residue" evidence="4">
    <location>
        <position position="207"/>
    </location>
</feature>
<evidence type="ECO:0000256" key="1">
    <source>
        <dbReference type="ARBA" id="ARBA00008779"/>
    </source>
</evidence>
<protein>
    <recommendedName>
        <fullName evidence="3">Sulfatase N-terminal domain-containing protein</fullName>
    </recommendedName>
</protein>
<reference evidence="4" key="1">
    <citation type="journal article" date="2014" name="Front. Microbiol.">
        <title>High frequency of phylogenetically diverse reductive dehalogenase-homologous genes in deep subseafloor sedimentary metagenomes.</title>
        <authorList>
            <person name="Kawai M."/>
            <person name="Futagami T."/>
            <person name="Toyoda A."/>
            <person name="Takaki Y."/>
            <person name="Nishi S."/>
            <person name="Hori S."/>
            <person name="Arai W."/>
            <person name="Tsubouchi T."/>
            <person name="Morono Y."/>
            <person name="Uchiyama I."/>
            <person name="Ito T."/>
            <person name="Fujiyama A."/>
            <person name="Inagaki F."/>
            <person name="Takami H."/>
        </authorList>
    </citation>
    <scope>NUCLEOTIDE SEQUENCE</scope>
    <source>
        <strain evidence="4">Expedition CK06-06</strain>
    </source>
</reference>
<dbReference type="GO" id="GO:0004065">
    <property type="term" value="F:arylsulfatase activity"/>
    <property type="evidence" value="ECO:0007669"/>
    <property type="project" value="TreeGrafter"/>
</dbReference>
<comment type="caution">
    <text evidence="4">The sequence shown here is derived from an EMBL/GenBank/DDBJ whole genome shotgun (WGS) entry which is preliminary data.</text>
</comment>
<keyword evidence="2" id="KW-0378">Hydrolase</keyword>